<dbReference type="OrthoDB" id="9993283at2759"/>
<name>A0A2R5G436_9STRA</name>
<dbReference type="EMBL" id="BEYU01000015">
    <property type="protein sequence ID" value="GBG25797.1"/>
    <property type="molecule type" value="Genomic_DNA"/>
</dbReference>
<evidence type="ECO:0000313" key="2">
    <source>
        <dbReference type="Proteomes" id="UP000241890"/>
    </source>
</evidence>
<proteinExistence type="predicted"/>
<keyword evidence="2" id="KW-1185">Reference proteome</keyword>
<dbReference type="Proteomes" id="UP000241890">
    <property type="component" value="Unassembled WGS sequence"/>
</dbReference>
<comment type="caution">
    <text evidence="1">The sequence shown here is derived from an EMBL/GenBank/DDBJ whole genome shotgun (WGS) entry which is preliminary data.</text>
</comment>
<sequence>MGFIAWQRSIQTKLRPALVLPGVRNLHSEEQTWVVAASAKETLEAIWKAASELEEYEPAKREEKKLTVDYLTTKLKWLDQITIEVVSESQDSTTLKVVDGSTGFLPLTIPLAPLLNIVLCWFPFGDNGKCAATMSTLRKKTAQNLGKDINREVVRKSWTNFAK</sequence>
<dbReference type="InParanoid" id="A0A2R5G436"/>
<organism evidence="1 2">
    <name type="scientific">Hondaea fermentalgiana</name>
    <dbReference type="NCBI Taxonomy" id="2315210"/>
    <lineage>
        <taxon>Eukaryota</taxon>
        <taxon>Sar</taxon>
        <taxon>Stramenopiles</taxon>
        <taxon>Bigyra</taxon>
        <taxon>Labyrinthulomycetes</taxon>
        <taxon>Thraustochytrida</taxon>
        <taxon>Thraustochytriidae</taxon>
        <taxon>Hondaea</taxon>
    </lineage>
</organism>
<dbReference type="AlphaFoldDB" id="A0A2R5G436"/>
<gene>
    <name evidence="1" type="ORF">FCC1311_020162</name>
</gene>
<reference evidence="1 2" key="1">
    <citation type="submission" date="2017-12" db="EMBL/GenBank/DDBJ databases">
        <title>Sequencing, de novo assembly and annotation of complete genome of a new Thraustochytrid species, strain FCC1311.</title>
        <authorList>
            <person name="Sedici K."/>
            <person name="Godart F."/>
            <person name="Aiese Cigliano R."/>
            <person name="Sanseverino W."/>
            <person name="Barakat M."/>
            <person name="Ortet P."/>
            <person name="Marechal E."/>
            <person name="Cagnac O."/>
            <person name="Amato A."/>
        </authorList>
    </citation>
    <scope>NUCLEOTIDE SEQUENCE [LARGE SCALE GENOMIC DNA]</scope>
</reference>
<protein>
    <submittedName>
        <fullName evidence="1">Uncharacterized protein</fullName>
    </submittedName>
</protein>
<accession>A0A2R5G436</accession>
<evidence type="ECO:0000313" key="1">
    <source>
        <dbReference type="EMBL" id="GBG25797.1"/>
    </source>
</evidence>